<reference evidence="2" key="2">
    <citation type="submission" date="2019-07" db="EMBL/GenBank/DDBJ databases">
        <authorList>
            <person name="Seetharam A."/>
            <person name="Woodhouse M."/>
            <person name="Cannon E."/>
        </authorList>
    </citation>
    <scope>NUCLEOTIDE SEQUENCE [LARGE SCALE GENOMIC DNA]</scope>
    <source>
        <strain evidence="2">cv. B73</strain>
    </source>
</reference>
<proteinExistence type="predicted"/>
<accession>A0A804QR78</accession>
<dbReference type="InterPro" id="IPR029063">
    <property type="entry name" value="SAM-dependent_MTases_sf"/>
</dbReference>
<dbReference type="AlphaFoldDB" id="A0A804QR78"/>
<feature type="region of interest" description="Disordered" evidence="1">
    <location>
        <begin position="132"/>
        <end position="201"/>
    </location>
</feature>
<feature type="compositionally biased region" description="Acidic residues" evidence="1">
    <location>
        <begin position="184"/>
        <end position="195"/>
    </location>
</feature>
<sequence>MLRRALLSSVSSLHGMIRIPSPSYSPIQALLPQWSRYASVVSSAAPPPPPPPPPSPPRGPSRSSGGGPTSSSLNPAEVAKFASIAETWRDPNSSKPLEGLKVIDVGCGGGILSEASEEDFNIQEAVAVSPQGITATSTSAGMTSSPASSASPPSPAQYVAGQDEPITPAHGAGGVADFASPPEGFDENLDADHEEDAPLRG</sequence>
<dbReference type="Gramene" id="Zm00001eb348000_T001">
    <property type="protein sequence ID" value="Zm00001eb348000_P001"/>
    <property type="gene ID" value="Zm00001eb348000"/>
</dbReference>
<dbReference type="Proteomes" id="UP000007305">
    <property type="component" value="Chromosome 8"/>
</dbReference>
<feature type="compositionally biased region" description="Low complexity" evidence="1">
    <location>
        <begin position="134"/>
        <end position="151"/>
    </location>
</feature>
<evidence type="ECO:0000256" key="1">
    <source>
        <dbReference type="SAM" id="MobiDB-lite"/>
    </source>
</evidence>
<evidence type="ECO:0000313" key="3">
    <source>
        <dbReference type="Proteomes" id="UP000007305"/>
    </source>
</evidence>
<dbReference type="EnsemblPlants" id="Zm00001eb348000_T001">
    <property type="protein sequence ID" value="Zm00001eb348000_P001"/>
    <property type="gene ID" value="Zm00001eb348000"/>
</dbReference>
<evidence type="ECO:0000313" key="2">
    <source>
        <dbReference type="EnsemblPlants" id="Zm00001eb348000_P001"/>
    </source>
</evidence>
<dbReference type="InParanoid" id="A0A804QR78"/>
<keyword evidence="3" id="KW-1185">Reference proteome</keyword>
<reference evidence="2" key="3">
    <citation type="submission" date="2021-05" db="UniProtKB">
        <authorList>
            <consortium name="EnsemblPlants"/>
        </authorList>
    </citation>
    <scope>IDENTIFICATION</scope>
    <source>
        <strain evidence="2">cv. B73</strain>
    </source>
</reference>
<dbReference type="Gene3D" id="3.40.50.150">
    <property type="entry name" value="Vaccinia Virus protein VP39"/>
    <property type="match status" value="1"/>
</dbReference>
<reference evidence="3" key="1">
    <citation type="journal article" date="2009" name="Science">
        <title>The B73 maize genome: complexity, diversity, and dynamics.</title>
        <authorList>
            <person name="Schnable P.S."/>
            <person name="Ware D."/>
            <person name="Fulton R.S."/>
            <person name="Stein J.C."/>
            <person name="Wei F."/>
            <person name="Pasternak S."/>
            <person name="Liang C."/>
            <person name="Zhang J."/>
            <person name="Fulton L."/>
            <person name="Graves T.A."/>
            <person name="Minx P."/>
            <person name="Reily A.D."/>
            <person name="Courtney L."/>
            <person name="Kruchowski S.S."/>
            <person name="Tomlinson C."/>
            <person name="Strong C."/>
            <person name="Delehaunty K."/>
            <person name="Fronick C."/>
            <person name="Courtney B."/>
            <person name="Rock S.M."/>
            <person name="Belter E."/>
            <person name="Du F."/>
            <person name="Kim K."/>
            <person name="Abbott R.M."/>
            <person name="Cotton M."/>
            <person name="Levy A."/>
            <person name="Marchetto P."/>
            <person name="Ochoa K."/>
            <person name="Jackson S.M."/>
            <person name="Gillam B."/>
            <person name="Chen W."/>
            <person name="Yan L."/>
            <person name="Higginbotham J."/>
            <person name="Cardenas M."/>
            <person name="Waligorski J."/>
            <person name="Applebaum E."/>
            <person name="Phelps L."/>
            <person name="Falcone J."/>
            <person name="Kanchi K."/>
            <person name="Thane T."/>
            <person name="Scimone A."/>
            <person name="Thane N."/>
            <person name="Henke J."/>
            <person name="Wang T."/>
            <person name="Ruppert J."/>
            <person name="Shah N."/>
            <person name="Rotter K."/>
            <person name="Hodges J."/>
            <person name="Ingenthron E."/>
            <person name="Cordes M."/>
            <person name="Kohlberg S."/>
            <person name="Sgro J."/>
            <person name="Delgado B."/>
            <person name="Mead K."/>
            <person name="Chinwalla A."/>
            <person name="Leonard S."/>
            <person name="Crouse K."/>
            <person name="Collura K."/>
            <person name="Kudrna D."/>
            <person name="Currie J."/>
            <person name="He R."/>
            <person name="Angelova A."/>
            <person name="Rajasekar S."/>
            <person name="Mueller T."/>
            <person name="Lomeli R."/>
            <person name="Scara G."/>
            <person name="Ko A."/>
            <person name="Delaney K."/>
            <person name="Wissotski M."/>
            <person name="Lopez G."/>
            <person name="Campos D."/>
            <person name="Braidotti M."/>
            <person name="Ashley E."/>
            <person name="Golser W."/>
            <person name="Kim H."/>
            <person name="Lee S."/>
            <person name="Lin J."/>
            <person name="Dujmic Z."/>
            <person name="Kim W."/>
            <person name="Talag J."/>
            <person name="Zuccolo A."/>
            <person name="Fan C."/>
            <person name="Sebastian A."/>
            <person name="Kramer M."/>
            <person name="Spiegel L."/>
            <person name="Nascimento L."/>
            <person name="Zutavern T."/>
            <person name="Miller B."/>
            <person name="Ambroise C."/>
            <person name="Muller S."/>
            <person name="Spooner W."/>
            <person name="Narechania A."/>
            <person name="Ren L."/>
            <person name="Wei S."/>
            <person name="Kumari S."/>
            <person name="Faga B."/>
            <person name="Levy M.J."/>
            <person name="McMahan L."/>
            <person name="Van Buren P."/>
            <person name="Vaughn M.W."/>
            <person name="Ying K."/>
            <person name="Yeh C.-T."/>
            <person name="Emrich S.J."/>
            <person name="Jia Y."/>
            <person name="Kalyanaraman A."/>
            <person name="Hsia A.-P."/>
            <person name="Barbazuk W.B."/>
            <person name="Baucom R.S."/>
            <person name="Brutnell T.P."/>
            <person name="Carpita N.C."/>
            <person name="Chaparro C."/>
            <person name="Chia J.-M."/>
            <person name="Deragon J.-M."/>
            <person name="Estill J.C."/>
            <person name="Fu Y."/>
            <person name="Jeddeloh J.A."/>
            <person name="Han Y."/>
            <person name="Lee H."/>
            <person name="Li P."/>
            <person name="Lisch D.R."/>
            <person name="Liu S."/>
            <person name="Liu Z."/>
            <person name="Nagel D.H."/>
            <person name="McCann M.C."/>
            <person name="SanMiguel P."/>
            <person name="Myers A.M."/>
            <person name="Nettleton D."/>
            <person name="Nguyen J."/>
            <person name="Penning B.W."/>
            <person name="Ponnala L."/>
            <person name="Schneider K.L."/>
            <person name="Schwartz D.C."/>
            <person name="Sharma A."/>
            <person name="Soderlund C."/>
            <person name="Springer N.M."/>
            <person name="Sun Q."/>
            <person name="Wang H."/>
            <person name="Waterman M."/>
            <person name="Westerman R."/>
            <person name="Wolfgruber T.K."/>
            <person name="Yang L."/>
            <person name="Yu Y."/>
            <person name="Zhang L."/>
            <person name="Zhou S."/>
            <person name="Zhu Q."/>
            <person name="Bennetzen J.L."/>
            <person name="Dawe R.K."/>
            <person name="Jiang J."/>
            <person name="Jiang N."/>
            <person name="Presting G.G."/>
            <person name="Wessler S.R."/>
            <person name="Aluru S."/>
            <person name="Martienssen R.A."/>
            <person name="Clifton S.W."/>
            <person name="McCombie W.R."/>
            <person name="Wing R.A."/>
            <person name="Wilson R.K."/>
        </authorList>
    </citation>
    <scope>NUCLEOTIDE SEQUENCE [LARGE SCALE GENOMIC DNA]</scope>
    <source>
        <strain evidence="3">cv. B73</strain>
    </source>
</reference>
<protein>
    <submittedName>
        <fullName evidence="2">Uncharacterized protein</fullName>
    </submittedName>
</protein>
<organism evidence="2 3">
    <name type="scientific">Zea mays</name>
    <name type="common">Maize</name>
    <dbReference type="NCBI Taxonomy" id="4577"/>
    <lineage>
        <taxon>Eukaryota</taxon>
        <taxon>Viridiplantae</taxon>
        <taxon>Streptophyta</taxon>
        <taxon>Embryophyta</taxon>
        <taxon>Tracheophyta</taxon>
        <taxon>Spermatophyta</taxon>
        <taxon>Magnoliopsida</taxon>
        <taxon>Liliopsida</taxon>
        <taxon>Poales</taxon>
        <taxon>Poaceae</taxon>
        <taxon>PACMAD clade</taxon>
        <taxon>Panicoideae</taxon>
        <taxon>Andropogonodae</taxon>
        <taxon>Andropogoneae</taxon>
        <taxon>Tripsacinae</taxon>
        <taxon>Zea</taxon>
    </lineage>
</organism>
<name>A0A804QR78_MAIZE</name>
<feature type="region of interest" description="Disordered" evidence="1">
    <location>
        <begin position="40"/>
        <end position="77"/>
    </location>
</feature>
<feature type="compositionally biased region" description="Pro residues" evidence="1">
    <location>
        <begin position="45"/>
        <end position="59"/>
    </location>
</feature>